<reference evidence="16" key="1">
    <citation type="submission" date="2017-05" db="EMBL/GenBank/DDBJ databases">
        <authorList>
            <person name="Ray J."/>
            <person name="Price M."/>
            <person name="Deutschbauer A."/>
        </authorList>
    </citation>
    <scope>NUCLEOTIDE SEQUENCE [LARGE SCALE GENOMIC DNA]</scope>
    <source>
        <strain evidence="16">DSM 19842</strain>
    </source>
</reference>
<dbReference type="Gene3D" id="2.40.170.20">
    <property type="entry name" value="TonB-dependent receptor, beta-barrel domain"/>
    <property type="match status" value="1"/>
</dbReference>
<dbReference type="InterPro" id="IPR023997">
    <property type="entry name" value="TonB-dep_OMP_SusC/RagA_CS"/>
</dbReference>
<feature type="signal peptide" evidence="12">
    <location>
        <begin position="1"/>
        <end position="22"/>
    </location>
</feature>
<keyword evidence="9 10" id="KW-0998">Cell outer membrane</keyword>
<dbReference type="InterPro" id="IPR036942">
    <property type="entry name" value="Beta-barrel_TonB_sf"/>
</dbReference>
<organism evidence="15 16">
    <name type="scientific">Pontibacter actiniarum</name>
    <dbReference type="NCBI Taxonomy" id="323450"/>
    <lineage>
        <taxon>Bacteria</taxon>
        <taxon>Pseudomonadati</taxon>
        <taxon>Bacteroidota</taxon>
        <taxon>Cytophagia</taxon>
        <taxon>Cytophagales</taxon>
        <taxon>Hymenobacteraceae</taxon>
        <taxon>Pontibacter</taxon>
    </lineage>
</organism>
<feature type="chain" id="PRO_5011011253" description="SusC/RagA family TonB-linked outer membrane protein" evidence="12">
    <location>
        <begin position="23"/>
        <end position="1080"/>
    </location>
</feature>
<evidence type="ECO:0000256" key="4">
    <source>
        <dbReference type="ARBA" id="ARBA00022692"/>
    </source>
</evidence>
<dbReference type="STRING" id="709015.GCA_000472485_02000"/>
<comment type="subcellular location">
    <subcellularLocation>
        <location evidence="1 10">Cell outer membrane</location>
        <topology evidence="1 10">Multi-pass membrane protein</topology>
    </subcellularLocation>
</comment>
<dbReference type="AlphaFoldDB" id="A0A1X9YS90"/>
<evidence type="ECO:0000259" key="13">
    <source>
        <dbReference type="Pfam" id="PF00593"/>
    </source>
</evidence>
<evidence type="ECO:0000313" key="16">
    <source>
        <dbReference type="Proteomes" id="UP000266292"/>
    </source>
</evidence>
<evidence type="ECO:0000256" key="11">
    <source>
        <dbReference type="RuleBase" id="RU003357"/>
    </source>
</evidence>
<dbReference type="OrthoDB" id="9768177at2"/>
<dbReference type="KEGG" id="pact:CA264_09900"/>
<evidence type="ECO:0000259" key="14">
    <source>
        <dbReference type="Pfam" id="PF07715"/>
    </source>
</evidence>
<dbReference type="Pfam" id="PF00593">
    <property type="entry name" value="TonB_dep_Rec_b-barrel"/>
    <property type="match status" value="1"/>
</dbReference>
<dbReference type="Gene3D" id="2.170.130.10">
    <property type="entry name" value="TonB-dependent receptor, plug domain"/>
    <property type="match status" value="1"/>
</dbReference>
<dbReference type="Gene3D" id="3.55.50.30">
    <property type="match status" value="1"/>
</dbReference>
<feature type="domain" description="TonB-dependent receptor-like beta-barrel" evidence="13">
    <location>
        <begin position="540"/>
        <end position="945"/>
    </location>
</feature>
<evidence type="ECO:0008006" key="17">
    <source>
        <dbReference type="Google" id="ProtNLM"/>
    </source>
</evidence>
<evidence type="ECO:0000256" key="3">
    <source>
        <dbReference type="ARBA" id="ARBA00022452"/>
    </source>
</evidence>
<keyword evidence="5 12" id="KW-0732">Signal</keyword>
<dbReference type="InterPro" id="IPR023996">
    <property type="entry name" value="TonB-dep_OMP_SusC/RagA"/>
</dbReference>
<dbReference type="Pfam" id="PF13715">
    <property type="entry name" value="CarbopepD_reg_2"/>
    <property type="match status" value="1"/>
</dbReference>
<name>A0A1X9YS90_9BACT</name>
<keyword evidence="16" id="KW-1185">Reference proteome</keyword>
<evidence type="ECO:0000256" key="6">
    <source>
        <dbReference type="ARBA" id="ARBA00023077"/>
    </source>
</evidence>
<keyword evidence="7 10" id="KW-0472">Membrane</keyword>
<dbReference type="NCBIfam" id="TIGR04057">
    <property type="entry name" value="SusC_RagA_signa"/>
    <property type="match status" value="1"/>
</dbReference>
<dbReference type="InterPro" id="IPR008969">
    <property type="entry name" value="CarboxyPept-like_regulatory"/>
</dbReference>
<gene>
    <name evidence="15" type="ORF">CA264_09900</name>
</gene>
<dbReference type="GO" id="GO:0015344">
    <property type="term" value="F:siderophore uptake transmembrane transporter activity"/>
    <property type="evidence" value="ECO:0007669"/>
    <property type="project" value="TreeGrafter"/>
</dbReference>
<keyword evidence="4 10" id="KW-0812">Transmembrane</keyword>
<evidence type="ECO:0000256" key="2">
    <source>
        <dbReference type="ARBA" id="ARBA00022448"/>
    </source>
</evidence>
<evidence type="ECO:0000313" key="15">
    <source>
        <dbReference type="EMBL" id="ARS35728.1"/>
    </source>
</evidence>
<dbReference type="PANTHER" id="PTHR30069:SF29">
    <property type="entry name" value="HEMOGLOBIN AND HEMOGLOBIN-HAPTOGLOBIN-BINDING PROTEIN 1-RELATED"/>
    <property type="match status" value="1"/>
</dbReference>
<dbReference type="InterPro" id="IPR000531">
    <property type="entry name" value="Beta-barrel_TonB"/>
</dbReference>
<accession>A0A1X9YS90</accession>
<dbReference type="Pfam" id="PF07715">
    <property type="entry name" value="Plug"/>
    <property type="match status" value="1"/>
</dbReference>
<protein>
    <recommendedName>
        <fullName evidence="17">SusC/RagA family TonB-linked outer membrane protein</fullName>
    </recommendedName>
</protein>
<keyword evidence="8" id="KW-0675">Receptor</keyword>
<dbReference type="Proteomes" id="UP000266292">
    <property type="component" value="Chromosome"/>
</dbReference>
<evidence type="ECO:0000256" key="5">
    <source>
        <dbReference type="ARBA" id="ARBA00022729"/>
    </source>
</evidence>
<sequence length="1080" mass="120455">MKKRLLLLLALGCCLRVTTVQGQHPLSQPVYLDMGKVSLEELLDALEENYGYDFAYSPSLLPLDTQVSTQYQGQPLALILDELFGSLNISYQLKGSRIILTKPAAVAQEVRTVSGQVLSEKDSEPLIGATVVLKGTSKGTVTDQNGRYNLPVSSEDAVLVFSYMGKLPQQVPVKARKVVNVMLRDDLVQLQSVVVTGYGTEQKKEDLVGSVEFVTAEKLKHRPADRVDQLLEGVVPGLRFEVQSDDASSARPRYQTRIRGAASFSASNEPLWIVDGVPVYTGGSTNLIPGVSASVSPLSYLNPSDIESITVLKDASATSIYGANGANGVVLITTKRGKSGEDRLNVRVRRGINSISDTKFQVLSGDEFRELAREAYANSGLDPAAYPYGGEADTVNTDWYDAFFRTGQTSDYNLSLTGGNERTKYFISAGYYKEDKTMLANSTQRLSTRINLDQRIGKRLNLNFRMGGSYNKNKLFTPGDYYYTTRPNINPYQPSGDFALYDGVTGSKLFNKLAEAAQNDHSQNTFAVNGNVGAVLVILDGLDFTSRNGIDFYNIREDQYASRKNWSGRDLEGNPMGYADRAQTNFLKWISINRLNYSKAIGKHQVDALLGTEASDGRRTSLSGSGYNFANDHIKEITYTPYETQRANSSAEEESAFSVFSNLSYNWDRRYYVTLNFRRDGNSRFGDDVRWANFASAGASWNIHNEAFWKSKTVNFLKLKASYGTNGNSRIGNYAAKGLYSFGADYAYNNSPGAVISTGENPDFSWETTYMFNTGLRIGFWDRVYLEGEFYSNITDNLIDKVDVTRATGQTRIYRNVGKVQNAGVEFTLSTVNINYRDLQWTTDVNLAHNRNKILELYNGNDKSFGTSIRQVGEDASTLYLVRWAGVDPRDGAPLWYDAAGNLTRVYDVNNRVPVGSTNPDFFGGITNRVSYKNFSLNVLLNYTVGGYAFSSLRRNAESDGVYYMEDNQSKNQLDRWQRPGDMATTPKLIWGVSQSSMRNSTRFIHKKTNLRLQNISLGYSLPAELVSRFFLQHANAYVQLDNVGFWTPYRNREDRNTYKNSFSPYPVEQVISAGLNLGI</sequence>
<proteinExistence type="inferred from homology"/>
<evidence type="ECO:0000256" key="10">
    <source>
        <dbReference type="PROSITE-ProRule" id="PRU01360"/>
    </source>
</evidence>
<comment type="similarity">
    <text evidence="10 11">Belongs to the TonB-dependent receptor family.</text>
</comment>
<dbReference type="GO" id="GO:0044718">
    <property type="term" value="P:siderophore transmembrane transport"/>
    <property type="evidence" value="ECO:0007669"/>
    <property type="project" value="TreeGrafter"/>
</dbReference>
<dbReference type="SUPFAM" id="SSF49464">
    <property type="entry name" value="Carboxypeptidase regulatory domain-like"/>
    <property type="match status" value="1"/>
</dbReference>
<dbReference type="PANTHER" id="PTHR30069">
    <property type="entry name" value="TONB-DEPENDENT OUTER MEMBRANE RECEPTOR"/>
    <property type="match status" value="1"/>
</dbReference>
<evidence type="ECO:0000256" key="12">
    <source>
        <dbReference type="SAM" id="SignalP"/>
    </source>
</evidence>
<keyword evidence="3 10" id="KW-1134">Transmembrane beta strand</keyword>
<evidence type="ECO:0000256" key="1">
    <source>
        <dbReference type="ARBA" id="ARBA00004571"/>
    </source>
</evidence>
<dbReference type="InterPro" id="IPR039426">
    <property type="entry name" value="TonB-dep_rcpt-like"/>
</dbReference>
<dbReference type="PROSITE" id="PS52016">
    <property type="entry name" value="TONB_DEPENDENT_REC_3"/>
    <property type="match status" value="1"/>
</dbReference>
<dbReference type="NCBIfam" id="TIGR04056">
    <property type="entry name" value="OMP_RagA_SusC"/>
    <property type="match status" value="1"/>
</dbReference>
<dbReference type="SUPFAM" id="SSF56935">
    <property type="entry name" value="Porins"/>
    <property type="match status" value="1"/>
</dbReference>
<dbReference type="Gene3D" id="2.60.40.1120">
    <property type="entry name" value="Carboxypeptidase-like, regulatory domain"/>
    <property type="match status" value="1"/>
</dbReference>
<keyword evidence="6 11" id="KW-0798">TonB box</keyword>
<dbReference type="EMBL" id="CP021235">
    <property type="protein sequence ID" value="ARS35728.1"/>
    <property type="molecule type" value="Genomic_DNA"/>
</dbReference>
<evidence type="ECO:0000256" key="9">
    <source>
        <dbReference type="ARBA" id="ARBA00023237"/>
    </source>
</evidence>
<dbReference type="InterPro" id="IPR012910">
    <property type="entry name" value="Plug_dom"/>
</dbReference>
<dbReference type="InterPro" id="IPR037066">
    <property type="entry name" value="Plug_dom_sf"/>
</dbReference>
<evidence type="ECO:0000256" key="7">
    <source>
        <dbReference type="ARBA" id="ARBA00023136"/>
    </source>
</evidence>
<evidence type="ECO:0000256" key="8">
    <source>
        <dbReference type="ARBA" id="ARBA00023170"/>
    </source>
</evidence>
<feature type="domain" description="TonB-dependent receptor plug" evidence="14">
    <location>
        <begin position="204"/>
        <end position="329"/>
    </location>
</feature>
<keyword evidence="2 10" id="KW-0813">Transport</keyword>
<dbReference type="GO" id="GO:0009279">
    <property type="term" value="C:cell outer membrane"/>
    <property type="evidence" value="ECO:0007669"/>
    <property type="project" value="UniProtKB-SubCell"/>
</dbReference>